<keyword evidence="7 9" id="KW-0234">DNA repair</keyword>
<dbReference type="SUPFAM" id="SSF55271">
    <property type="entry name" value="DNA repair protein MutS, domain I"/>
    <property type="match status" value="1"/>
</dbReference>
<dbReference type="Pfam" id="PF05188">
    <property type="entry name" value="MutS_II"/>
    <property type="match status" value="1"/>
</dbReference>
<dbReference type="InterPro" id="IPR036678">
    <property type="entry name" value="MutS_con_dom_sf"/>
</dbReference>
<dbReference type="InterPro" id="IPR016151">
    <property type="entry name" value="DNA_mismatch_repair_MutS_N"/>
</dbReference>
<dbReference type="InterPro" id="IPR000432">
    <property type="entry name" value="DNA_mismatch_repair_MutS_C"/>
</dbReference>
<dbReference type="AlphaFoldDB" id="A0A6N7XD43"/>
<dbReference type="EMBL" id="VUNQ01000001">
    <property type="protein sequence ID" value="MST99948.1"/>
    <property type="molecule type" value="Genomic_DNA"/>
</dbReference>
<dbReference type="GO" id="GO:0030983">
    <property type="term" value="F:mismatched DNA binding"/>
    <property type="evidence" value="ECO:0007669"/>
    <property type="project" value="InterPro"/>
</dbReference>
<gene>
    <name evidence="9 12" type="primary">mutS</name>
    <name evidence="12" type="ORF">FYJ83_00525</name>
</gene>
<dbReference type="InterPro" id="IPR007696">
    <property type="entry name" value="DNA_mismatch_repair_MutS_core"/>
</dbReference>
<dbReference type="NCBIfam" id="NF003810">
    <property type="entry name" value="PRK05399.1"/>
    <property type="match status" value="1"/>
</dbReference>
<evidence type="ECO:0000256" key="10">
    <source>
        <dbReference type="RuleBase" id="RU003756"/>
    </source>
</evidence>
<keyword evidence="13" id="KW-1185">Reference proteome</keyword>
<comment type="function">
    <text evidence="8 9">This protein is involved in the repair of mismatches in DNA. It is possible that it carries out the mismatch recognition step. This protein has a weak ATPase activity.</text>
</comment>
<dbReference type="PIRSF" id="PIRSF037677">
    <property type="entry name" value="DNA_mis_repair_Msh6"/>
    <property type="match status" value="1"/>
</dbReference>
<dbReference type="GO" id="GO:0140664">
    <property type="term" value="F:ATP-dependent DNA damage sensor activity"/>
    <property type="evidence" value="ECO:0007669"/>
    <property type="project" value="InterPro"/>
</dbReference>
<evidence type="ECO:0000259" key="11">
    <source>
        <dbReference type="PROSITE" id="PS00486"/>
    </source>
</evidence>
<dbReference type="InterPro" id="IPR007695">
    <property type="entry name" value="DNA_mismatch_repair_MutS-lik_N"/>
</dbReference>
<protein>
    <recommendedName>
        <fullName evidence="2 9">DNA mismatch repair protein MutS</fullName>
    </recommendedName>
</protein>
<dbReference type="InterPro" id="IPR005748">
    <property type="entry name" value="DNA_mismatch_repair_MutS"/>
</dbReference>
<keyword evidence="3 9" id="KW-0547">Nucleotide-binding</keyword>
<dbReference type="FunFam" id="3.40.1170.10:FF:000001">
    <property type="entry name" value="DNA mismatch repair protein MutS"/>
    <property type="match status" value="1"/>
</dbReference>
<evidence type="ECO:0000256" key="9">
    <source>
        <dbReference type="HAMAP-Rule" id="MF_00096"/>
    </source>
</evidence>
<keyword evidence="5 9" id="KW-0067">ATP-binding</keyword>
<dbReference type="SUPFAM" id="SSF53150">
    <property type="entry name" value="DNA repair protein MutS, domain II"/>
    <property type="match status" value="1"/>
</dbReference>
<dbReference type="CDD" id="cd03284">
    <property type="entry name" value="ABC_MutS1"/>
    <property type="match status" value="1"/>
</dbReference>
<dbReference type="Gene3D" id="3.40.50.300">
    <property type="entry name" value="P-loop containing nucleotide triphosphate hydrolases"/>
    <property type="match status" value="1"/>
</dbReference>
<dbReference type="InterPro" id="IPR036187">
    <property type="entry name" value="DNA_mismatch_repair_MutS_sf"/>
</dbReference>
<evidence type="ECO:0000313" key="12">
    <source>
        <dbReference type="EMBL" id="MST99948.1"/>
    </source>
</evidence>
<organism evidence="12 13">
    <name type="scientific">Tissierella pigra</name>
    <dbReference type="NCBI Taxonomy" id="2607614"/>
    <lineage>
        <taxon>Bacteria</taxon>
        <taxon>Bacillati</taxon>
        <taxon>Bacillota</taxon>
        <taxon>Tissierellia</taxon>
        <taxon>Tissierellales</taxon>
        <taxon>Tissierellaceae</taxon>
        <taxon>Tissierella</taxon>
    </lineage>
</organism>
<dbReference type="Gene3D" id="1.10.1420.10">
    <property type="match status" value="2"/>
</dbReference>
<dbReference type="Pfam" id="PF05192">
    <property type="entry name" value="MutS_III"/>
    <property type="match status" value="1"/>
</dbReference>
<dbReference type="GO" id="GO:0006298">
    <property type="term" value="P:mismatch repair"/>
    <property type="evidence" value="ECO:0007669"/>
    <property type="project" value="UniProtKB-UniRule"/>
</dbReference>
<dbReference type="RefSeq" id="WP_154438032.1">
    <property type="nucleotide sequence ID" value="NZ_VUNQ01000001.1"/>
</dbReference>
<dbReference type="PANTHER" id="PTHR11361:SF34">
    <property type="entry name" value="DNA MISMATCH REPAIR PROTEIN MSH1, MITOCHONDRIAL"/>
    <property type="match status" value="1"/>
</dbReference>
<feature type="domain" description="DNA mismatch repair proteins mutS family" evidence="11">
    <location>
        <begin position="699"/>
        <end position="715"/>
    </location>
</feature>
<dbReference type="PROSITE" id="PS00486">
    <property type="entry name" value="DNA_MISMATCH_REPAIR_2"/>
    <property type="match status" value="1"/>
</dbReference>
<evidence type="ECO:0000256" key="5">
    <source>
        <dbReference type="ARBA" id="ARBA00022840"/>
    </source>
</evidence>
<dbReference type="Gene3D" id="3.30.420.110">
    <property type="entry name" value="MutS, connector domain"/>
    <property type="match status" value="1"/>
</dbReference>
<name>A0A6N7XD43_9FIRM</name>
<evidence type="ECO:0000256" key="3">
    <source>
        <dbReference type="ARBA" id="ARBA00022741"/>
    </source>
</evidence>
<dbReference type="InterPro" id="IPR045076">
    <property type="entry name" value="MutS"/>
</dbReference>
<evidence type="ECO:0000256" key="4">
    <source>
        <dbReference type="ARBA" id="ARBA00022763"/>
    </source>
</evidence>
<feature type="binding site" evidence="9">
    <location>
        <begin position="625"/>
        <end position="632"/>
    </location>
    <ligand>
        <name>ATP</name>
        <dbReference type="ChEBI" id="CHEBI:30616"/>
    </ligand>
</feature>
<dbReference type="FunFam" id="3.40.50.300:FF:000870">
    <property type="entry name" value="MutS protein homolog 4"/>
    <property type="match status" value="1"/>
</dbReference>
<evidence type="ECO:0000256" key="8">
    <source>
        <dbReference type="ARBA" id="ARBA00024647"/>
    </source>
</evidence>
<dbReference type="GO" id="GO:0003684">
    <property type="term" value="F:damaged DNA binding"/>
    <property type="evidence" value="ECO:0007669"/>
    <property type="project" value="UniProtKB-UniRule"/>
</dbReference>
<sequence length="873" mass="99433">MENLTPMMKQYLSIKKQYDDCILFFRLGDFYEMFFEDALKASKELEITLTQRDCGMAEKASMCGIPHHVSETYISRLVEKGYKVAICEQVEDPKFAKGIVQRDVIRVVTPGTITDQTVLDEKTNNYLVSIYLDDSGVGISYVDNSTGEMYTTEFLGELSENNMFLIDELGKILPSEIICNDKINNNTKLLKILEGTINPYINSYKESDIEKDNLASLVTEHFNGKSLDELEINNKIYSIIATSKLIDYLYKTQKSSLEHINNLSYYKPNNYMVLDINTRANLEIHETIIKRDRKGALIGLLDKTSTSMGGRLLKKWLEQPLINIKEIEKRNNVVEYFLNNIVIMDDIKTYLKQIYDIERLASKISNGNCNARDLLSLRNSISVLPDIKKLLKNLQNLELVNMSINLDSLDDIYSLLCKSISENPPITLKDGGIIKEGYDKDLDQVKEACSKGKEWLSTLEAREKEKTGIRNLKIGFNRVYGYYLEVTKSNISLVPDYFIRKQTLANSERYYTEELKNMEDKILGSEEKSLILEYEIFTRIRDEIKKHIDRIQTTSKIISQLDVLNAFAQVAYKLNFVKPSLNTKGVIEIIEGRHPVVENNIQNNLFIPNDTYLNTKDRMVQIITGPNMAGKSTYMRQVAIITLLAHIGSFVPASKANISIVDRIFTRIGAQDNLSQGESTFMVEMNEVSNIIKSATKDSLIILDEVGRGTSTYDGLSIAWAIVEHITTNIKAKTLFATHYHELTQLQNGNNNIKNLTIVAEESGEQIVFLRKIVEGSTNKSYGIEVAKLAGIDESVINRANEILSLIEGNHQININSKVKEEPKQLNLIDYKKDYYVDKILNLDIDNMTPKEALNILYSLKEGAKNLRRDNNE</sequence>
<dbReference type="PANTHER" id="PTHR11361">
    <property type="entry name" value="DNA MISMATCH REPAIR PROTEIN MUTS FAMILY MEMBER"/>
    <property type="match status" value="1"/>
</dbReference>
<comment type="similarity">
    <text evidence="1 9 10">Belongs to the DNA mismatch repair MutS family.</text>
</comment>
<dbReference type="NCBIfam" id="TIGR01070">
    <property type="entry name" value="mutS1"/>
    <property type="match status" value="1"/>
</dbReference>
<keyword evidence="6 9" id="KW-0238">DNA-binding</keyword>
<evidence type="ECO:0000313" key="13">
    <source>
        <dbReference type="Proteomes" id="UP000469523"/>
    </source>
</evidence>
<comment type="caution">
    <text evidence="12">The sequence shown here is derived from an EMBL/GenBank/DDBJ whole genome shotgun (WGS) entry which is preliminary data.</text>
</comment>
<dbReference type="HAMAP" id="MF_00096">
    <property type="entry name" value="MutS"/>
    <property type="match status" value="1"/>
</dbReference>
<proteinExistence type="inferred from homology"/>
<dbReference type="GO" id="GO:0005524">
    <property type="term" value="F:ATP binding"/>
    <property type="evidence" value="ECO:0007669"/>
    <property type="project" value="UniProtKB-UniRule"/>
</dbReference>
<evidence type="ECO:0000256" key="7">
    <source>
        <dbReference type="ARBA" id="ARBA00023204"/>
    </source>
</evidence>
<dbReference type="Pfam" id="PF05190">
    <property type="entry name" value="MutS_IV"/>
    <property type="match status" value="1"/>
</dbReference>
<dbReference type="GO" id="GO:0005829">
    <property type="term" value="C:cytosol"/>
    <property type="evidence" value="ECO:0007669"/>
    <property type="project" value="TreeGrafter"/>
</dbReference>
<evidence type="ECO:0000256" key="2">
    <source>
        <dbReference type="ARBA" id="ARBA00021982"/>
    </source>
</evidence>
<dbReference type="InterPro" id="IPR017261">
    <property type="entry name" value="DNA_mismatch_repair_MutS/MSH"/>
</dbReference>
<dbReference type="InterPro" id="IPR027417">
    <property type="entry name" value="P-loop_NTPase"/>
</dbReference>
<dbReference type="Proteomes" id="UP000469523">
    <property type="component" value="Unassembled WGS sequence"/>
</dbReference>
<accession>A0A6N7XD43</accession>
<dbReference type="Gene3D" id="3.40.1170.10">
    <property type="entry name" value="DNA repair protein MutS, domain I"/>
    <property type="match status" value="1"/>
</dbReference>
<dbReference type="SMART" id="SM00533">
    <property type="entry name" value="MUTSd"/>
    <property type="match status" value="1"/>
</dbReference>
<evidence type="ECO:0000256" key="6">
    <source>
        <dbReference type="ARBA" id="ARBA00023125"/>
    </source>
</evidence>
<dbReference type="Gene3D" id="6.10.140.430">
    <property type="match status" value="1"/>
</dbReference>
<dbReference type="SMART" id="SM00534">
    <property type="entry name" value="MUTSac"/>
    <property type="match status" value="1"/>
</dbReference>
<evidence type="ECO:0000256" key="1">
    <source>
        <dbReference type="ARBA" id="ARBA00006271"/>
    </source>
</evidence>
<dbReference type="InterPro" id="IPR007861">
    <property type="entry name" value="DNA_mismatch_repair_MutS_clamp"/>
</dbReference>
<dbReference type="InterPro" id="IPR007860">
    <property type="entry name" value="DNA_mmatch_repair_MutS_con_dom"/>
</dbReference>
<reference evidence="12 13" key="1">
    <citation type="submission" date="2019-09" db="EMBL/GenBank/DDBJ databases">
        <title>In-depth cultivation of the pig gut microbiome towards novel bacterial diversity and tailored functional studies.</title>
        <authorList>
            <person name="Wylensek D."/>
            <person name="Hitch T.C.A."/>
            <person name="Clavel T."/>
        </authorList>
    </citation>
    <scope>NUCLEOTIDE SEQUENCE [LARGE SCALE GENOMIC DNA]</scope>
    <source>
        <strain evidence="12 13">WCA3-693-APC-4?</strain>
    </source>
</reference>
<dbReference type="FunFam" id="1.10.1420.10:FF:000001">
    <property type="entry name" value="DNA mismatch repair protein MutS"/>
    <property type="match status" value="1"/>
</dbReference>
<dbReference type="Pfam" id="PF01624">
    <property type="entry name" value="MutS_I"/>
    <property type="match status" value="1"/>
</dbReference>
<dbReference type="SUPFAM" id="SSF48334">
    <property type="entry name" value="DNA repair protein MutS, domain III"/>
    <property type="match status" value="1"/>
</dbReference>
<dbReference type="SUPFAM" id="SSF52540">
    <property type="entry name" value="P-loop containing nucleoside triphosphate hydrolases"/>
    <property type="match status" value="1"/>
</dbReference>
<dbReference type="Pfam" id="PF00488">
    <property type="entry name" value="MutS_V"/>
    <property type="match status" value="1"/>
</dbReference>
<keyword evidence="4 9" id="KW-0227">DNA damage</keyword>